<keyword evidence="1" id="KW-0812">Transmembrane</keyword>
<feature type="transmembrane region" description="Helical" evidence="1">
    <location>
        <begin position="178"/>
        <end position="202"/>
    </location>
</feature>
<reference evidence="3" key="1">
    <citation type="submission" date="2024-03" db="EMBL/GenBank/DDBJ databases">
        <title>Human intestinal bacterial collection.</title>
        <authorList>
            <person name="Pauvert C."/>
            <person name="Hitch T.C.A."/>
            <person name="Clavel T."/>
        </authorList>
    </citation>
    <scope>NUCLEOTIDE SEQUENCE [LARGE SCALE GENOMIC DNA]</scope>
    <source>
        <strain evidence="3">CLA-AA-H89B</strain>
    </source>
</reference>
<proteinExistence type="predicted"/>
<feature type="transmembrane region" description="Helical" evidence="1">
    <location>
        <begin position="82"/>
        <end position="102"/>
    </location>
</feature>
<keyword evidence="1" id="KW-1133">Transmembrane helix</keyword>
<feature type="domain" description="CAAX prenyl protease 2/Lysostaphin resistance protein A-like" evidence="2">
    <location>
        <begin position="113"/>
        <end position="212"/>
    </location>
</feature>
<protein>
    <submittedName>
        <fullName evidence="3">CPBP family intramembrane glutamic endopeptidase</fullName>
        <ecNumber evidence="3">3.4.-.-</ecNumber>
    </submittedName>
</protein>
<feature type="transmembrane region" description="Helical" evidence="1">
    <location>
        <begin position="40"/>
        <end position="62"/>
    </location>
</feature>
<keyword evidence="3" id="KW-0378">Hydrolase</keyword>
<organism evidence="3 4">
    <name type="scientific">Lachnospira intestinalis</name>
    <dbReference type="NCBI Taxonomy" id="3133158"/>
    <lineage>
        <taxon>Bacteria</taxon>
        <taxon>Bacillati</taxon>
        <taxon>Bacillota</taxon>
        <taxon>Clostridia</taxon>
        <taxon>Lachnospirales</taxon>
        <taxon>Lachnospiraceae</taxon>
        <taxon>Lachnospira</taxon>
    </lineage>
</organism>
<accession>A0ABV1H5S1</accession>
<keyword evidence="4" id="KW-1185">Reference proteome</keyword>
<keyword evidence="1" id="KW-0472">Membrane</keyword>
<feature type="transmembrane region" description="Helical" evidence="1">
    <location>
        <begin position="222"/>
        <end position="242"/>
    </location>
</feature>
<dbReference type="EMBL" id="JBBMFS010000006">
    <property type="protein sequence ID" value="MEQ2555036.1"/>
    <property type="molecule type" value="Genomic_DNA"/>
</dbReference>
<evidence type="ECO:0000313" key="3">
    <source>
        <dbReference type="EMBL" id="MEQ2555036.1"/>
    </source>
</evidence>
<dbReference type="Pfam" id="PF02517">
    <property type="entry name" value="Rce1-like"/>
    <property type="match status" value="1"/>
</dbReference>
<evidence type="ECO:0000256" key="1">
    <source>
        <dbReference type="SAM" id="Phobius"/>
    </source>
</evidence>
<dbReference type="EC" id="3.4.-.-" evidence="3"/>
<name>A0ABV1H5S1_9FIRM</name>
<dbReference type="Proteomes" id="UP001546774">
    <property type="component" value="Unassembled WGS sequence"/>
</dbReference>
<sequence>MNNKSIIKGFLFPTLLQITVVAALVGILKAKGYELGYNSFLGMVFIIFGGVSSALWGVFYQIKYNAKRPLSILKDFFDIKQSIKIYAVVLVFLFMDFCSVIVSKGFKIESLLILLVLFFKAIVFGGIEEIGWRYSFQPCLEKKIPYIAATIITFLCWSIWHFLFFYIDGSIEIVNVPYFLLGLLTNCFIFSALFAYSNSLWICVMTHALINTLSQITVNDNALIGNIFKVVCICFACFLFHVSKRKRI</sequence>
<feature type="transmembrane region" description="Helical" evidence="1">
    <location>
        <begin position="144"/>
        <end position="166"/>
    </location>
</feature>
<feature type="transmembrane region" description="Helical" evidence="1">
    <location>
        <begin position="6"/>
        <end position="28"/>
    </location>
</feature>
<dbReference type="InterPro" id="IPR003675">
    <property type="entry name" value="Rce1/LyrA-like_dom"/>
</dbReference>
<evidence type="ECO:0000313" key="4">
    <source>
        <dbReference type="Proteomes" id="UP001546774"/>
    </source>
</evidence>
<comment type="caution">
    <text evidence="3">The sequence shown here is derived from an EMBL/GenBank/DDBJ whole genome shotgun (WGS) entry which is preliminary data.</text>
</comment>
<evidence type="ECO:0000259" key="2">
    <source>
        <dbReference type="Pfam" id="PF02517"/>
    </source>
</evidence>
<feature type="transmembrane region" description="Helical" evidence="1">
    <location>
        <begin position="111"/>
        <end position="132"/>
    </location>
</feature>
<gene>
    <name evidence="3" type="ORF">WMO37_08460</name>
</gene>
<dbReference type="GO" id="GO:0016787">
    <property type="term" value="F:hydrolase activity"/>
    <property type="evidence" value="ECO:0007669"/>
    <property type="project" value="UniProtKB-KW"/>
</dbReference>